<sequence length="175" mass="20671">MHPELRPPTTIQGWFWNTYPTKQQIEAFEAEKDERYRLKLAHDMEVDDERTASEDATRALERERAMNEFYRKSREADVVYLQAKTALESGEVLSKTAQAQSELFEKCSRLLSDSHSTLEKQMNYNRDLNEHLTTCLEERMTFQMQLIWIMTVGVVLLYLQNCFIRDKPKQPLLGF</sequence>
<protein>
    <submittedName>
        <fullName evidence="2">Uncharacterized protein</fullName>
    </submittedName>
</protein>
<dbReference type="AlphaFoldDB" id="A0A6C0AHC8"/>
<keyword evidence="1" id="KW-0472">Membrane</keyword>
<reference evidence="2" key="1">
    <citation type="journal article" date="2020" name="Nature">
        <title>Giant virus diversity and host interactions through global metagenomics.</title>
        <authorList>
            <person name="Schulz F."/>
            <person name="Roux S."/>
            <person name="Paez-Espino D."/>
            <person name="Jungbluth S."/>
            <person name="Walsh D.A."/>
            <person name="Denef V.J."/>
            <person name="McMahon K.D."/>
            <person name="Konstantinidis K.T."/>
            <person name="Eloe-Fadrosh E.A."/>
            <person name="Kyrpides N.C."/>
            <person name="Woyke T."/>
        </authorList>
    </citation>
    <scope>NUCLEOTIDE SEQUENCE</scope>
    <source>
        <strain evidence="2">GVMAG-S-1035118-87</strain>
    </source>
</reference>
<organism evidence="2">
    <name type="scientific">viral metagenome</name>
    <dbReference type="NCBI Taxonomy" id="1070528"/>
    <lineage>
        <taxon>unclassified sequences</taxon>
        <taxon>metagenomes</taxon>
        <taxon>organismal metagenomes</taxon>
    </lineage>
</organism>
<feature type="transmembrane region" description="Helical" evidence="1">
    <location>
        <begin position="142"/>
        <end position="159"/>
    </location>
</feature>
<proteinExistence type="predicted"/>
<keyword evidence="1" id="KW-1133">Transmembrane helix</keyword>
<accession>A0A6C0AHC8</accession>
<keyword evidence="1" id="KW-0812">Transmembrane</keyword>
<evidence type="ECO:0000313" key="2">
    <source>
        <dbReference type="EMBL" id="QHS79204.1"/>
    </source>
</evidence>
<name>A0A6C0AHC8_9ZZZZ</name>
<dbReference type="EMBL" id="MN740626">
    <property type="protein sequence ID" value="QHS79204.1"/>
    <property type="molecule type" value="Genomic_DNA"/>
</dbReference>
<evidence type="ECO:0000256" key="1">
    <source>
        <dbReference type="SAM" id="Phobius"/>
    </source>
</evidence>